<dbReference type="SUPFAM" id="SSF56784">
    <property type="entry name" value="HAD-like"/>
    <property type="match status" value="1"/>
</dbReference>
<organism evidence="1 2">
    <name type="scientific">Aurantiacibacter atlanticus</name>
    <dbReference type="NCBI Taxonomy" id="1648404"/>
    <lineage>
        <taxon>Bacteria</taxon>
        <taxon>Pseudomonadati</taxon>
        <taxon>Pseudomonadota</taxon>
        <taxon>Alphaproteobacteria</taxon>
        <taxon>Sphingomonadales</taxon>
        <taxon>Erythrobacteraceae</taxon>
        <taxon>Aurantiacibacter</taxon>
    </lineage>
</organism>
<evidence type="ECO:0000313" key="1">
    <source>
        <dbReference type="EMBL" id="AKQ43170.2"/>
    </source>
</evidence>
<dbReference type="EMBL" id="CP011310">
    <property type="protein sequence ID" value="AKQ43170.2"/>
    <property type="molecule type" value="Genomic_DNA"/>
</dbReference>
<gene>
    <name evidence="1" type="ORF">CP97_04595</name>
</gene>
<accession>A0A0H4VFN4</accession>
<dbReference type="KEGG" id="ery:CP97_04595"/>
<reference evidence="2" key="2">
    <citation type="submission" date="2015-04" db="EMBL/GenBank/DDBJ databases">
        <title>The complete genome sequence of Erythrobacter sp. s21-N3.</title>
        <authorList>
            <person name="Zhuang L."/>
            <person name="Liu Y."/>
            <person name="Shao Z."/>
        </authorList>
    </citation>
    <scope>NUCLEOTIDE SEQUENCE [LARGE SCALE GENOMIC DNA]</scope>
    <source>
        <strain evidence="2">s21-N3</strain>
    </source>
</reference>
<dbReference type="InterPro" id="IPR036412">
    <property type="entry name" value="HAD-like_sf"/>
</dbReference>
<dbReference type="Proteomes" id="UP000059113">
    <property type="component" value="Chromosome"/>
</dbReference>
<dbReference type="InterPro" id="IPR023214">
    <property type="entry name" value="HAD_sf"/>
</dbReference>
<name>A0A0H4VFN4_9SPHN</name>
<keyword evidence="2" id="KW-1185">Reference proteome</keyword>
<reference evidence="1 2" key="1">
    <citation type="journal article" date="2015" name="Int. J. Syst. Evol. Microbiol.">
        <title>Erythrobacter atlanticus sp. nov., a bacterium from ocean sediment able to degrade polycyclic aromatic hydrocarbons.</title>
        <authorList>
            <person name="Zhuang L."/>
            <person name="Liu Y."/>
            <person name="Wang L."/>
            <person name="Wang W."/>
            <person name="Shao Z."/>
        </authorList>
    </citation>
    <scope>NUCLEOTIDE SEQUENCE [LARGE SCALE GENOMIC DNA]</scope>
    <source>
        <strain evidence="2">s21-N3</strain>
    </source>
</reference>
<dbReference type="Pfam" id="PF00702">
    <property type="entry name" value="Hydrolase"/>
    <property type="match status" value="1"/>
</dbReference>
<dbReference type="STRING" id="1648404.CP97_04595"/>
<dbReference type="Gene3D" id="3.40.50.1000">
    <property type="entry name" value="HAD superfamily/HAD-like"/>
    <property type="match status" value="1"/>
</dbReference>
<keyword evidence="1" id="KW-0378">Hydrolase</keyword>
<dbReference type="AlphaFoldDB" id="A0A0H4VFN4"/>
<sequence length="798" mass="88030">MTIAIFPHEIEHLLDRLGEATCLSLDCFDTLLWRDCHAPADLFAALPGVTRGQRGDAERRARKVQALSGKGSEVCIDHIYARMMPNASDAQRATSIAAELSAEARHCYAFAPTVRLIHAAKSRGMQIIIVSDTYFDEAQLRDLIALAAGKEVADLIDAFFCSSSYGASKAGGLYAHVLKKLDHAPEKIVHLGDNFNADVGGVAPLGVQAVHLKQFDDDARTLQRLEAGVDALVHTAPHAIARPFQPHRAALAYGLPQLACPAQRLGASVLGPVLHAYDQWLRKEAEALGQKHGATVHWLFLMRDGHLPQRINASSGDTNAHAHAAEISRFTATAAHLSKPDALGVFVEEELGQRPQTLARQLLMDEARIETLLGDPDMEEASRVLLKEMHNGAFRKATRRKARGFADRLEAHVRKVCNPAKGDVLMLVDLGYNGTVQNRIATLLEERMGVHVAGRYLLLRERDCPGLDKAGLIDGRHYSPELLEAMCANVALLEQLCSKDCGSVRDYEPDGTPIRGANDIKEDQSDVREAAQKGALAFQRWAGETLIRSKHGDAPQMWREAATSVLMRSMYLPTVNELQVVQQFQHDVNLGTDKVVRLFDRNVARAGLRQRGLFYMNGSQRMYLPAEIEGEAMDTRLSLLAHRRFNLPFTFADFAGTAMQLPVLFSDGKNVSSRTVEAIPTHDGFFTAAIPVGKARFTVAPQFAQGFEWVELERLAYVPVKQFIAGTHEELRQEWEAQPEFDGMQMASARLLDCRNPAGQMIVPPPIVKTDELLLLACTFRPITTRLAALPNTERLSA</sequence>
<dbReference type="OrthoDB" id="9816564at2"/>
<evidence type="ECO:0000313" key="2">
    <source>
        <dbReference type="Proteomes" id="UP000059113"/>
    </source>
</evidence>
<dbReference type="GO" id="GO:0016787">
    <property type="term" value="F:hydrolase activity"/>
    <property type="evidence" value="ECO:0007669"/>
    <property type="project" value="UniProtKB-KW"/>
</dbReference>
<proteinExistence type="predicted"/>
<protein>
    <submittedName>
        <fullName evidence="1">Hydrolase</fullName>
    </submittedName>
</protein>
<dbReference type="RefSeq" id="WP_053106537.1">
    <property type="nucleotide sequence ID" value="NZ_CP011310.1"/>
</dbReference>